<dbReference type="STRING" id="564608.C1MI46"/>
<evidence type="ECO:0000256" key="2">
    <source>
        <dbReference type="ARBA" id="ARBA00004687"/>
    </source>
</evidence>
<dbReference type="GeneID" id="9681171"/>
<feature type="compositionally biased region" description="Pro residues" evidence="8">
    <location>
        <begin position="77"/>
        <end position="89"/>
    </location>
</feature>
<evidence type="ECO:0000256" key="7">
    <source>
        <dbReference type="ARBA" id="ARBA00023136"/>
    </source>
</evidence>
<comment type="pathway">
    <text evidence="2">Glycolipid biosynthesis; glycosylphosphatidylinositol-anchor biosynthesis.</text>
</comment>
<evidence type="ECO:0000256" key="6">
    <source>
        <dbReference type="ARBA" id="ARBA00022989"/>
    </source>
</evidence>
<dbReference type="GO" id="GO:0006506">
    <property type="term" value="P:GPI anchor biosynthetic process"/>
    <property type="evidence" value="ECO:0007669"/>
    <property type="project" value="UniProtKB-UniPathway"/>
</dbReference>
<keyword evidence="5 9" id="KW-0812">Transmembrane</keyword>
<dbReference type="PANTHER" id="PTHR12982:SF0">
    <property type="entry name" value="PHOSPHATIDYLINOSITOL N-ACETYLGLUCOSAMINYLTRANSFERASE SUBUNIT C"/>
    <property type="match status" value="1"/>
</dbReference>
<dbReference type="UniPathway" id="UPA00196"/>
<dbReference type="Pfam" id="PF06432">
    <property type="entry name" value="GPI2"/>
    <property type="match status" value="1"/>
</dbReference>
<dbReference type="Proteomes" id="UP000001876">
    <property type="component" value="Unassembled WGS sequence"/>
</dbReference>
<proteinExistence type="inferred from homology"/>
<dbReference type="PANTHER" id="PTHR12982">
    <property type="entry name" value="PHOSPHATIDYLINOSITOL GLYCAN, CLASS C"/>
    <property type="match status" value="1"/>
</dbReference>
<evidence type="ECO:0000256" key="9">
    <source>
        <dbReference type="SAM" id="Phobius"/>
    </source>
</evidence>
<accession>C1MI46</accession>
<name>C1MI46_MICPC</name>
<evidence type="ECO:0000256" key="8">
    <source>
        <dbReference type="SAM" id="MobiDB-lite"/>
    </source>
</evidence>
<evidence type="ECO:0000256" key="4">
    <source>
        <dbReference type="ARBA" id="ARBA00022502"/>
    </source>
</evidence>
<dbReference type="InterPro" id="IPR009450">
    <property type="entry name" value="Plno_GlcNAc_GPI2"/>
</dbReference>
<keyword evidence="4" id="KW-0337">GPI-anchor biosynthesis</keyword>
<dbReference type="KEGG" id="mpp:MICPUCDRAFT_50433"/>
<evidence type="ECO:0000313" key="10">
    <source>
        <dbReference type="EMBL" id="EEH60318.1"/>
    </source>
</evidence>
<comment type="similarity">
    <text evidence="3">Belongs to the PIGC family.</text>
</comment>
<keyword evidence="7 9" id="KW-0472">Membrane</keyword>
<keyword evidence="6 9" id="KW-1133">Transmembrane helix</keyword>
<evidence type="ECO:0000313" key="11">
    <source>
        <dbReference type="Proteomes" id="UP000001876"/>
    </source>
</evidence>
<dbReference type="GO" id="GO:0000506">
    <property type="term" value="C:glycosylphosphatidylinositol-N-acetylglucosaminyltransferase (GPI-GnT) complex"/>
    <property type="evidence" value="ECO:0007669"/>
    <property type="project" value="TreeGrafter"/>
</dbReference>
<evidence type="ECO:0000256" key="3">
    <source>
        <dbReference type="ARBA" id="ARBA00008321"/>
    </source>
</evidence>
<organism evidence="11">
    <name type="scientific">Micromonas pusilla (strain CCMP1545)</name>
    <name type="common">Picoplanktonic green alga</name>
    <dbReference type="NCBI Taxonomy" id="564608"/>
    <lineage>
        <taxon>Eukaryota</taxon>
        <taxon>Viridiplantae</taxon>
        <taxon>Chlorophyta</taxon>
        <taxon>Mamiellophyceae</taxon>
        <taxon>Mamiellales</taxon>
        <taxon>Mamiellaceae</taxon>
        <taxon>Micromonas</taxon>
    </lineage>
</organism>
<dbReference type="AlphaFoldDB" id="C1MI46"/>
<evidence type="ECO:0000256" key="1">
    <source>
        <dbReference type="ARBA" id="ARBA00004141"/>
    </source>
</evidence>
<feature type="region of interest" description="Disordered" evidence="8">
    <location>
        <begin position="1"/>
        <end position="99"/>
    </location>
</feature>
<dbReference type="EMBL" id="GG663735">
    <property type="protein sequence ID" value="EEH60318.1"/>
    <property type="molecule type" value="Genomic_DNA"/>
</dbReference>
<protein>
    <submittedName>
        <fullName evidence="10">Predicted protein</fullName>
    </submittedName>
</protein>
<sequence>MSLSEEVRTRSSSVASTSDLEETPPKWERILYRCAARPSFSDDDDPPRPPASSSSRSVRPPSDDPRQPASIDDRRPPPPPPVPSPPPYRRQPYPDNHTDDSFLERVVVNGRVIPRSLSAATSVARVVSAQLACAVLASVAVAHVHAGRVAPARVLAANVASTACALLGAMATRGPRMGLRVAGARIAAAAPALAAALAASSAPFRAAAVAAVSTDVAVAGAIAALFVHVLSFDYARRERGGGGGGGGGGGDDFDAATPPRNGVSLSAAALASALLCSRLDSTAAARACALTSVTMFATVQGMRSDARRASTRAFRAEVRPIHWSPYDRVGVVNADP</sequence>
<evidence type="ECO:0000256" key="5">
    <source>
        <dbReference type="ARBA" id="ARBA00022692"/>
    </source>
</evidence>
<dbReference type="RefSeq" id="XP_003055066.1">
    <property type="nucleotide sequence ID" value="XM_003055020.1"/>
</dbReference>
<feature type="compositionally biased region" description="Low complexity" evidence="8">
    <location>
        <begin position="51"/>
        <end position="60"/>
    </location>
</feature>
<keyword evidence="11" id="KW-1185">Reference proteome</keyword>
<feature type="transmembrane region" description="Helical" evidence="9">
    <location>
        <begin position="182"/>
        <end position="200"/>
    </location>
</feature>
<feature type="compositionally biased region" description="Basic and acidic residues" evidence="8">
    <location>
        <begin position="61"/>
        <end position="76"/>
    </location>
</feature>
<feature type="transmembrane region" description="Helical" evidence="9">
    <location>
        <begin position="206"/>
        <end position="230"/>
    </location>
</feature>
<reference evidence="10 11" key="1">
    <citation type="journal article" date="2009" name="Science">
        <title>Green evolution and dynamic adaptations revealed by genomes of the marine picoeukaryotes Micromonas.</title>
        <authorList>
            <person name="Worden A.Z."/>
            <person name="Lee J.H."/>
            <person name="Mock T."/>
            <person name="Rouze P."/>
            <person name="Simmons M.P."/>
            <person name="Aerts A.L."/>
            <person name="Allen A.E."/>
            <person name="Cuvelier M.L."/>
            <person name="Derelle E."/>
            <person name="Everett M.V."/>
            <person name="Foulon E."/>
            <person name="Grimwood J."/>
            <person name="Gundlach H."/>
            <person name="Henrissat B."/>
            <person name="Napoli C."/>
            <person name="McDonald S.M."/>
            <person name="Parker M.S."/>
            <person name="Rombauts S."/>
            <person name="Salamov A."/>
            <person name="Von Dassow P."/>
            <person name="Badger J.H."/>
            <person name="Coutinho P.M."/>
            <person name="Demir E."/>
            <person name="Dubchak I."/>
            <person name="Gentemann C."/>
            <person name="Eikrem W."/>
            <person name="Gready J.E."/>
            <person name="John U."/>
            <person name="Lanier W."/>
            <person name="Lindquist E.A."/>
            <person name="Lucas S."/>
            <person name="Mayer K.F."/>
            <person name="Moreau H."/>
            <person name="Not F."/>
            <person name="Otillar R."/>
            <person name="Panaud O."/>
            <person name="Pangilinan J."/>
            <person name="Paulsen I."/>
            <person name="Piegu B."/>
            <person name="Poliakov A."/>
            <person name="Robbens S."/>
            <person name="Schmutz J."/>
            <person name="Toulza E."/>
            <person name="Wyss T."/>
            <person name="Zelensky A."/>
            <person name="Zhou K."/>
            <person name="Armbrust E.V."/>
            <person name="Bhattacharya D."/>
            <person name="Goodenough U.W."/>
            <person name="Van de Peer Y."/>
            <person name="Grigoriev I.V."/>
        </authorList>
    </citation>
    <scope>NUCLEOTIDE SEQUENCE [LARGE SCALE GENOMIC DNA]</scope>
    <source>
        <strain evidence="10 11">CCMP1545</strain>
    </source>
</reference>
<comment type="subcellular location">
    <subcellularLocation>
        <location evidence="1">Membrane</location>
        <topology evidence="1">Multi-pass membrane protein</topology>
    </subcellularLocation>
</comment>
<gene>
    <name evidence="10" type="ORF">MICPUCDRAFT_50433</name>
</gene>